<comment type="caution">
    <text evidence="1">The sequence shown here is derived from an EMBL/GenBank/DDBJ whole genome shotgun (WGS) entry which is preliminary data.</text>
</comment>
<evidence type="ECO:0000313" key="2">
    <source>
        <dbReference type="Proteomes" id="UP000019149"/>
    </source>
</evidence>
<dbReference type="Proteomes" id="UP000019149">
    <property type="component" value="Unassembled WGS sequence"/>
</dbReference>
<dbReference type="KEGG" id="egl:EGR_09419"/>
<accession>W6U575</accession>
<evidence type="ECO:0000313" key="1">
    <source>
        <dbReference type="EMBL" id="EUB55706.1"/>
    </source>
</evidence>
<name>W6U575_ECHGR</name>
<protein>
    <submittedName>
        <fullName evidence="1">Uncharacterized protein</fullName>
    </submittedName>
</protein>
<dbReference type="CTD" id="36345134"/>
<dbReference type="EMBL" id="APAU02000147">
    <property type="protein sequence ID" value="EUB55706.1"/>
    <property type="molecule type" value="Genomic_DNA"/>
</dbReference>
<reference evidence="1 2" key="1">
    <citation type="journal article" date="2013" name="Nat. Genet.">
        <title>The genome of the hydatid tapeworm Echinococcus granulosus.</title>
        <authorList>
            <person name="Zheng H."/>
            <person name="Zhang W."/>
            <person name="Zhang L."/>
            <person name="Zhang Z."/>
            <person name="Li J."/>
            <person name="Lu G."/>
            <person name="Zhu Y."/>
            <person name="Wang Y."/>
            <person name="Huang Y."/>
            <person name="Liu J."/>
            <person name="Kang H."/>
            <person name="Chen J."/>
            <person name="Wang L."/>
            <person name="Chen A."/>
            <person name="Yu S."/>
            <person name="Gao Z."/>
            <person name="Jin L."/>
            <person name="Gu W."/>
            <person name="Wang Z."/>
            <person name="Zhao L."/>
            <person name="Shi B."/>
            <person name="Wen H."/>
            <person name="Lin R."/>
            <person name="Jones M.K."/>
            <person name="Brejova B."/>
            <person name="Vinar T."/>
            <person name="Zhao G."/>
            <person name="McManus D.P."/>
            <person name="Chen Z."/>
            <person name="Zhou Y."/>
            <person name="Wang S."/>
        </authorList>
    </citation>
    <scope>NUCLEOTIDE SEQUENCE [LARGE SCALE GENOMIC DNA]</scope>
</reference>
<gene>
    <name evidence="1" type="ORF">EGR_09419</name>
</gene>
<proteinExistence type="predicted"/>
<keyword evidence="2" id="KW-1185">Reference proteome</keyword>
<dbReference type="GeneID" id="36345134"/>
<sequence length="94" mass="10521">MRSLDRGAMSVSQSRSRFAAHCYSTLPMHGTSNRGVNRWDNGGHRVKVSYADHPIQCVQLAPHCPHFTSAVVITHNIELESTTASVHPMHQKWT</sequence>
<dbReference type="RefSeq" id="XP_024346902.1">
    <property type="nucleotide sequence ID" value="XM_024498668.1"/>
</dbReference>
<organism evidence="1 2">
    <name type="scientific">Echinococcus granulosus</name>
    <name type="common">Hydatid tapeworm</name>
    <dbReference type="NCBI Taxonomy" id="6210"/>
    <lineage>
        <taxon>Eukaryota</taxon>
        <taxon>Metazoa</taxon>
        <taxon>Spiralia</taxon>
        <taxon>Lophotrochozoa</taxon>
        <taxon>Platyhelminthes</taxon>
        <taxon>Cestoda</taxon>
        <taxon>Eucestoda</taxon>
        <taxon>Cyclophyllidea</taxon>
        <taxon>Taeniidae</taxon>
        <taxon>Echinococcus</taxon>
        <taxon>Echinococcus granulosus group</taxon>
    </lineage>
</organism>
<dbReference type="AlphaFoldDB" id="W6U575"/>